<dbReference type="SUPFAM" id="SSF89392">
    <property type="entry name" value="Prokaryotic lipoproteins and lipoprotein localization factors"/>
    <property type="match status" value="1"/>
</dbReference>
<feature type="signal peptide" evidence="2">
    <location>
        <begin position="1"/>
        <end position="21"/>
    </location>
</feature>
<dbReference type="InterPro" id="IPR004564">
    <property type="entry name" value="OM_lipoprot_carrier_LolA-like"/>
</dbReference>
<dbReference type="EMBL" id="CP017478">
    <property type="protein sequence ID" value="AOW19950.1"/>
    <property type="molecule type" value="Genomic_DNA"/>
</dbReference>
<sequence>MKKLAVLVFLFTSALGFSQSAKQLLDDVAQKVKSYDNIYIEFEHKLDNTIANLHQETHGNATLKNDLYRFNFMGIEQLYDGKKIFMIIHEDEEVIIKQPNSEDQSTITPSKMLTFYENGYTYELDILQNVNGRKIQYIKLIPIDSDSEMAHVLLGIDSVTKHIYKVIETGKDDTTTTITISKFDTNMPISNKLFTFDKEKFDSKGYDITEPK</sequence>
<evidence type="ECO:0000256" key="1">
    <source>
        <dbReference type="ARBA" id="ARBA00022729"/>
    </source>
</evidence>
<accession>A0A1D8P5U7</accession>
<evidence type="ECO:0000256" key="2">
    <source>
        <dbReference type="SAM" id="SignalP"/>
    </source>
</evidence>
<feature type="chain" id="PRO_5009110815" description="Outer membrane lipoprotein carrier protein LolA" evidence="2">
    <location>
        <begin position="22"/>
        <end position="212"/>
    </location>
</feature>
<evidence type="ECO:0008006" key="5">
    <source>
        <dbReference type="Google" id="ProtNLM"/>
    </source>
</evidence>
<organism evidence="3 4">
    <name type="scientific">Urechidicola croceus</name>
    <dbReference type="NCBI Taxonomy" id="1850246"/>
    <lineage>
        <taxon>Bacteria</taxon>
        <taxon>Pseudomonadati</taxon>
        <taxon>Bacteroidota</taxon>
        <taxon>Flavobacteriia</taxon>
        <taxon>Flavobacteriales</taxon>
        <taxon>Flavobacteriaceae</taxon>
        <taxon>Urechidicola</taxon>
    </lineage>
</organism>
<evidence type="ECO:0000313" key="4">
    <source>
        <dbReference type="Proteomes" id="UP000176050"/>
    </source>
</evidence>
<dbReference type="CDD" id="cd16325">
    <property type="entry name" value="LolA"/>
    <property type="match status" value="1"/>
</dbReference>
<dbReference type="Proteomes" id="UP000176050">
    <property type="component" value="Chromosome"/>
</dbReference>
<name>A0A1D8P5U7_9FLAO</name>
<dbReference type="Pfam" id="PF03548">
    <property type="entry name" value="LolA"/>
    <property type="match status" value="1"/>
</dbReference>
<dbReference type="Gene3D" id="2.50.20.10">
    <property type="entry name" value="Lipoprotein localisation LolA/LolB/LppX"/>
    <property type="match status" value="1"/>
</dbReference>
<dbReference type="AlphaFoldDB" id="A0A1D8P5U7"/>
<proteinExistence type="predicted"/>
<dbReference type="InterPro" id="IPR029046">
    <property type="entry name" value="LolA/LolB/LppX"/>
</dbReference>
<dbReference type="RefSeq" id="WP_070236089.1">
    <property type="nucleotide sequence ID" value="NZ_CP017478.1"/>
</dbReference>
<dbReference type="OrthoDB" id="1491557at2"/>
<evidence type="ECO:0000313" key="3">
    <source>
        <dbReference type="EMBL" id="AOW19950.1"/>
    </source>
</evidence>
<reference evidence="3 4" key="1">
    <citation type="submission" date="2016-10" db="EMBL/GenBank/DDBJ databases">
        <title>Lutibacter sp. LPB0138, isolated from marine gastropod.</title>
        <authorList>
            <person name="Kim E."/>
            <person name="Yi H."/>
        </authorList>
    </citation>
    <scope>NUCLEOTIDE SEQUENCE [LARGE SCALE GENOMIC DNA]</scope>
    <source>
        <strain evidence="3 4">LPB0138</strain>
    </source>
</reference>
<dbReference type="KEGG" id="lul:LPB138_04290"/>
<protein>
    <recommendedName>
        <fullName evidence="5">Outer membrane lipoprotein carrier protein LolA</fullName>
    </recommendedName>
</protein>
<keyword evidence="4" id="KW-1185">Reference proteome</keyword>
<gene>
    <name evidence="3" type="ORF">LPB138_04290</name>
</gene>
<keyword evidence="1 2" id="KW-0732">Signal</keyword>
<dbReference type="STRING" id="1850246.LPB138_04290"/>